<feature type="non-terminal residue" evidence="3">
    <location>
        <position position="1"/>
    </location>
</feature>
<feature type="compositionally biased region" description="Basic and acidic residues" evidence="2">
    <location>
        <begin position="179"/>
        <end position="189"/>
    </location>
</feature>
<keyword evidence="4" id="KW-1185">Reference proteome</keyword>
<evidence type="ECO:0000256" key="1">
    <source>
        <dbReference type="SAM" id="Coils"/>
    </source>
</evidence>
<accession>A0ABQ5RW41</accession>
<dbReference type="EMBL" id="BSDZ01000010">
    <property type="protein sequence ID" value="GLI61646.1"/>
    <property type="molecule type" value="Genomic_DNA"/>
</dbReference>
<evidence type="ECO:0000256" key="2">
    <source>
        <dbReference type="SAM" id="MobiDB-lite"/>
    </source>
</evidence>
<feature type="compositionally biased region" description="Basic and acidic residues" evidence="2">
    <location>
        <begin position="420"/>
        <end position="430"/>
    </location>
</feature>
<feature type="compositionally biased region" description="Acidic residues" evidence="2">
    <location>
        <begin position="305"/>
        <end position="318"/>
    </location>
</feature>
<proteinExistence type="predicted"/>
<feature type="compositionally biased region" description="Basic and acidic residues" evidence="2">
    <location>
        <begin position="238"/>
        <end position="250"/>
    </location>
</feature>
<sequence length="473" mass="50282">GDMEHNGSRVKVREPDSERILQALAGIQDEYDNDGRWMDSRAAAAWVAKQLSAAEALWEMAGGPSSDYCLVMTGEEDEDFFMTEYSQDLLEACGICNAADDYYKVPATSTPAWRQRVRKALEAALSGLGSARAKELAAQLRQRRQDEQEAERQNREAREAAEAKAAMATSLFAKTKGRKSLDAAGKEAPGRGYVRGRGGRGRNGRSSATAEEDEEAGAGWGRSQQRRRGQGRLSGGKAAREVSESSEKKGSGRWKSSGSESGSESGSHGGTSVGSGSESDDHRAEALVMPNYGTLGSSPSSSSSSDDDDNEEGVDGGDDGGGLKSNGREQRRWGRNSSPRKGGACKAKSRATETEKEKPRADAGQRHRLPEALNDSSNSDGEGRRAASQKRTAGTVATGREESKGVKLKNASAAAAVGRADSDDGGRDGETGADADAIVDARRCALAEIARRRHEQARRLQERVRGTLVPAAA</sequence>
<feature type="region of interest" description="Disordered" evidence="2">
    <location>
        <begin position="170"/>
        <end position="434"/>
    </location>
</feature>
<evidence type="ECO:0008006" key="5">
    <source>
        <dbReference type="Google" id="ProtNLM"/>
    </source>
</evidence>
<organism evidence="3 4">
    <name type="scientific">Volvox africanus</name>
    <dbReference type="NCBI Taxonomy" id="51714"/>
    <lineage>
        <taxon>Eukaryota</taxon>
        <taxon>Viridiplantae</taxon>
        <taxon>Chlorophyta</taxon>
        <taxon>core chlorophytes</taxon>
        <taxon>Chlorophyceae</taxon>
        <taxon>CS clade</taxon>
        <taxon>Chlamydomonadales</taxon>
        <taxon>Volvocaceae</taxon>
        <taxon>Volvox</taxon>
    </lineage>
</organism>
<name>A0ABQ5RW41_9CHLO</name>
<keyword evidence="1" id="KW-0175">Coiled coil</keyword>
<feature type="coiled-coil region" evidence="1">
    <location>
        <begin position="130"/>
        <end position="167"/>
    </location>
</feature>
<evidence type="ECO:0000313" key="4">
    <source>
        <dbReference type="Proteomes" id="UP001165090"/>
    </source>
</evidence>
<dbReference type="Proteomes" id="UP001165090">
    <property type="component" value="Unassembled WGS sequence"/>
</dbReference>
<feature type="non-terminal residue" evidence="3">
    <location>
        <position position="473"/>
    </location>
</feature>
<feature type="compositionally biased region" description="Basic and acidic residues" evidence="2">
    <location>
        <begin position="350"/>
        <end position="370"/>
    </location>
</feature>
<reference evidence="3 4" key="1">
    <citation type="journal article" date="2023" name="IScience">
        <title>Expanded male sex-determining region conserved during the evolution of homothallism in the green alga Volvox.</title>
        <authorList>
            <person name="Yamamoto K."/>
            <person name="Matsuzaki R."/>
            <person name="Mahakham W."/>
            <person name="Heman W."/>
            <person name="Sekimoto H."/>
            <person name="Kawachi M."/>
            <person name="Minakuchi Y."/>
            <person name="Toyoda A."/>
            <person name="Nozaki H."/>
        </authorList>
    </citation>
    <scope>NUCLEOTIDE SEQUENCE [LARGE SCALE GENOMIC DNA]</scope>
    <source>
        <strain evidence="3 4">NIES-4468</strain>
    </source>
</reference>
<feature type="compositionally biased region" description="Low complexity" evidence="2">
    <location>
        <begin position="253"/>
        <end position="266"/>
    </location>
</feature>
<comment type="caution">
    <text evidence="3">The sequence shown here is derived from an EMBL/GenBank/DDBJ whole genome shotgun (WGS) entry which is preliminary data.</text>
</comment>
<gene>
    <name evidence="3" type="ORF">VaNZ11_004069</name>
</gene>
<evidence type="ECO:0000313" key="3">
    <source>
        <dbReference type="EMBL" id="GLI61646.1"/>
    </source>
</evidence>
<protein>
    <recommendedName>
        <fullName evidence="5">WHIM1 domain-containing protein</fullName>
    </recommendedName>
</protein>